<accession>A0AAD1X9V9</accession>
<dbReference type="Proteomes" id="UP001295684">
    <property type="component" value="Unassembled WGS sequence"/>
</dbReference>
<reference evidence="2" key="1">
    <citation type="submission" date="2023-07" db="EMBL/GenBank/DDBJ databases">
        <authorList>
            <consortium name="AG Swart"/>
            <person name="Singh M."/>
            <person name="Singh A."/>
            <person name="Seah K."/>
            <person name="Emmerich C."/>
        </authorList>
    </citation>
    <scope>NUCLEOTIDE SEQUENCE</scope>
    <source>
        <strain evidence="2">DP1</strain>
    </source>
</reference>
<sequence>MLPVNHFRGEFKLLTTPVGTAKHQSRSAHASKHKKKSSKRKNKIDGMKLFGFRPPQTTMAKVLPVFGPLYQKYHVPYNKTTLKKLGQGVLKRLIEKSHRKPDLSVQNIYVPYEICSYSRRKKIIRRRGDHHQAKLMKISTSFKRHRENWPKYLCSKHQKESLSNSIPREYMNNSKNFSQDRFHMRLNSLNDTEDLKDLTREKECESCKTLHKLHLKGQKASIKDHSDDEYIGYFQEKYHLKDMSEARENQEKLKMNNNKKLISFRSELLKPENQEIQKNIDMIQQFKPVSLARESLRSREPSNQTQDFIKSKDLKYLQNKAINDNSSLLSKSSESLEKIVKKDGFVSSPEDKPRTKPKSKLLTESQMMSMTCGSKKKSMKNSFRAQKLSRYEESPDKLVMRLNNSFMPLKPGNRGSIMRTSYSGKSSPVRQFPEAPLKIMVKKYF</sequence>
<evidence type="ECO:0000313" key="3">
    <source>
        <dbReference type="Proteomes" id="UP001295684"/>
    </source>
</evidence>
<feature type="compositionally biased region" description="Basic residues" evidence="1">
    <location>
        <begin position="23"/>
        <end position="42"/>
    </location>
</feature>
<protein>
    <submittedName>
        <fullName evidence="2">Uncharacterized protein</fullName>
    </submittedName>
</protein>
<feature type="region of interest" description="Disordered" evidence="1">
    <location>
        <begin position="18"/>
        <end position="50"/>
    </location>
</feature>
<name>A0AAD1X9V9_EUPCR</name>
<dbReference type="AlphaFoldDB" id="A0AAD1X9V9"/>
<evidence type="ECO:0000256" key="1">
    <source>
        <dbReference type="SAM" id="MobiDB-lite"/>
    </source>
</evidence>
<organism evidence="2 3">
    <name type="scientific">Euplotes crassus</name>
    <dbReference type="NCBI Taxonomy" id="5936"/>
    <lineage>
        <taxon>Eukaryota</taxon>
        <taxon>Sar</taxon>
        <taxon>Alveolata</taxon>
        <taxon>Ciliophora</taxon>
        <taxon>Intramacronucleata</taxon>
        <taxon>Spirotrichea</taxon>
        <taxon>Hypotrichia</taxon>
        <taxon>Euplotida</taxon>
        <taxon>Euplotidae</taxon>
        <taxon>Moneuplotes</taxon>
    </lineage>
</organism>
<proteinExistence type="predicted"/>
<comment type="caution">
    <text evidence="2">The sequence shown here is derived from an EMBL/GenBank/DDBJ whole genome shotgun (WGS) entry which is preliminary data.</text>
</comment>
<dbReference type="EMBL" id="CAMPGE010005234">
    <property type="protein sequence ID" value="CAI2364082.1"/>
    <property type="molecule type" value="Genomic_DNA"/>
</dbReference>
<evidence type="ECO:0000313" key="2">
    <source>
        <dbReference type="EMBL" id="CAI2364082.1"/>
    </source>
</evidence>
<gene>
    <name evidence="2" type="ORF">ECRASSUSDP1_LOCUS5423</name>
</gene>
<keyword evidence="3" id="KW-1185">Reference proteome</keyword>